<keyword evidence="2" id="KW-0812">Transmembrane</keyword>
<keyword evidence="6" id="KW-1185">Reference proteome</keyword>
<evidence type="ECO:0000313" key="4">
    <source>
        <dbReference type="EMBL" id="EOW83612.1"/>
    </source>
</evidence>
<dbReference type="EMBL" id="ASWH01000001">
    <property type="protein sequence ID" value="EOW83612.1"/>
    <property type="molecule type" value="Genomic_DNA"/>
</dbReference>
<keyword evidence="2" id="KW-1133">Transmembrane helix</keyword>
<reference evidence="3 5" key="1">
    <citation type="submission" date="2013-02" db="EMBL/GenBank/DDBJ databases">
        <title>The Genome Sequence of Enterococcus gilvus ATCC BAA-350.</title>
        <authorList>
            <consortium name="The Broad Institute Genome Sequencing Platform"/>
            <consortium name="The Broad Institute Genome Sequencing Center for Infectious Disease"/>
            <person name="Earl A.M."/>
            <person name="Gilmore M.S."/>
            <person name="Lebreton F."/>
            <person name="Walker B."/>
            <person name="Young S.K."/>
            <person name="Zeng Q."/>
            <person name="Gargeya S."/>
            <person name="Fitzgerald M."/>
            <person name="Haas B."/>
            <person name="Abouelleil A."/>
            <person name="Alvarado L."/>
            <person name="Arachchi H.M."/>
            <person name="Berlin A.M."/>
            <person name="Chapman S.B."/>
            <person name="Dewar J."/>
            <person name="Goldberg J."/>
            <person name="Griggs A."/>
            <person name="Gujja S."/>
            <person name="Hansen M."/>
            <person name="Howarth C."/>
            <person name="Imamovic A."/>
            <person name="Larimer J."/>
            <person name="McCowan C."/>
            <person name="Murphy C."/>
            <person name="Neiman D."/>
            <person name="Pearson M."/>
            <person name="Priest M."/>
            <person name="Roberts A."/>
            <person name="Saif S."/>
            <person name="Shea T."/>
            <person name="Sisk P."/>
            <person name="Sykes S."/>
            <person name="Wortman J."/>
            <person name="Nusbaum C."/>
            <person name="Birren B."/>
        </authorList>
    </citation>
    <scope>NUCLEOTIDE SEQUENCE [LARGE SCALE GENOMIC DNA]</scope>
    <source>
        <strain evidence="3 5">ATCC BAA-350</strain>
    </source>
</reference>
<feature type="transmembrane region" description="Helical" evidence="2">
    <location>
        <begin position="57"/>
        <end position="76"/>
    </location>
</feature>
<dbReference type="Proteomes" id="UP000014160">
    <property type="component" value="Unassembled WGS sequence"/>
</dbReference>
<evidence type="ECO:0000313" key="5">
    <source>
        <dbReference type="Proteomes" id="UP000013750"/>
    </source>
</evidence>
<dbReference type="PATRIC" id="fig|1158614.3.peg.1030"/>
<comment type="caution">
    <text evidence="3">The sequence shown here is derived from an EMBL/GenBank/DDBJ whole genome shotgun (WGS) entry which is preliminary data.</text>
</comment>
<dbReference type="eggNOG" id="COG0681">
    <property type="taxonomic scope" value="Bacteria"/>
</dbReference>
<evidence type="ECO:0000313" key="3">
    <source>
        <dbReference type="EMBL" id="EOI56814.1"/>
    </source>
</evidence>
<keyword evidence="1" id="KW-0175">Coiled coil</keyword>
<dbReference type="Proteomes" id="UP000013750">
    <property type="component" value="Unassembled WGS sequence"/>
</dbReference>
<evidence type="ECO:0000256" key="1">
    <source>
        <dbReference type="SAM" id="Coils"/>
    </source>
</evidence>
<protein>
    <submittedName>
        <fullName evidence="3">Uncharacterized protein</fullName>
    </submittedName>
</protein>
<dbReference type="EMBL" id="AJDQ01000006">
    <property type="protein sequence ID" value="EOI56814.1"/>
    <property type="molecule type" value="Genomic_DNA"/>
</dbReference>
<evidence type="ECO:0000313" key="6">
    <source>
        <dbReference type="Proteomes" id="UP000014160"/>
    </source>
</evidence>
<evidence type="ECO:0000256" key="2">
    <source>
        <dbReference type="SAM" id="Phobius"/>
    </source>
</evidence>
<dbReference type="HOGENOM" id="CLU_093422_0_0_9"/>
<gene>
    <name evidence="4" type="ORF">I592_02971</name>
    <name evidence="3" type="ORF">UKC_00999</name>
</gene>
<sequence length="245" mass="28095">MIINWICIGLIILALLVWGFRMIINVRLQMIKPPRDASVTFQRKLDYVKQIQQAKHVSSLLFITFCLALGILLTTYKTSQTQEQLYALNEQNSLLKDELQLMKKEQKKLVNKLPVKEYPPEGIGLQDYSWKELFSEESRETQYTMESDLSNKLSPYFGLPTTLIVLDIPTQTLNIALAGDLTSEANRKQIKENIKAFAAEAEGVSNLTQITFQLNVRDGEKQTQDYSCTFSRENGEDKFAMIQED</sequence>
<name>R2XPJ2_9ENTE</name>
<accession>R2XPJ2</accession>
<reference evidence="4 6" key="2">
    <citation type="submission" date="2013-03" db="EMBL/GenBank/DDBJ databases">
        <title>The Genome Sequence of Enterococcus gilvus ATCC BAA-350 (PacBio/Illumina hybrid assembly).</title>
        <authorList>
            <consortium name="The Broad Institute Genomics Platform"/>
            <consortium name="The Broad Institute Genome Sequencing Center for Infectious Disease"/>
            <person name="Earl A."/>
            <person name="Russ C."/>
            <person name="Gilmore M."/>
            <person name="Surin D."/>
            <person name="Walker B."/>
            <person name="Young S."/>
            <person name="Zeng Q."/>
            <person name="Gargeya S."/>
            <person name="Fitzgerald M."/>
            <person name="Haas B."/>
            <person name="Abouelleil A."/>
            <person name="Allen A.W."/>
            <person name="Alvarado L."/>
            <person name="Arachchi H.M."/>
            <person name="Berlin A.M."/>
            <person name="Chapman S.B."/>
            <person name="Gainer-Dewar J."/>
            <person name="Goldberg J."/>
            <person name="Griggs A."/>
            <person name="Gujja S."/>
            <person name="Hansen M."/>
            <person name="Howarth C."/>
            <person name="Imamovic A."/>
            <person name="Ireland A."/>
            <person name="Larimer J."/>
            <person name="McCowan C."/>
            <person name="Murphy C."/>
            <person name="Pearson M."/>
            <person name="Poon T.W."/>
            <person name="Priest M."/>
            <person name="Roberts A."/>
            <person name="Saif S."/>
            <person name="Shea T."/>
            <person name="Sisk P."/>
            <person name="Sykes S."/>
            <person name="Wortman J."/>
            <person name="Nusbaum C."/>
            <person name="Birren B."/>
        </authorList>
    </citation>
    <scope>NUCLEOTIDE SEQUENCE [LARGE SCALE GENOMIC DNA]</scope>
    <source>
        <strain evidence="4 6">ATCC BAA-350</strain>
    </source>
</reference>
<dbReference type="AlphaFoldDB" id="R2XPJ2"/>
<keyword evidence="2" id="KW-0472">Membrane</keyword>
<feature type="coiled-coil region" evidence="1">
    <location>
        <begin position="85"/>
        <end position="112"/>
    </location>
</feature>
<organism evidence="3 5">
    <name type="scientific">Enterococcus gilvus ATCC BAA-350</name>
    <dbReference type="NCBI Taxonomy" id="1158614"/>
    <lineage>
        <taxon>Bacteria</taxon>
        <taxon>Bacillati</taxon>
        <taxon>Bacillota</taxon>
        <taxon>Bacilli</taxon>
        <taxon>Lactobacillales</taxon>
        <taxon>Enterococcaceae</taxon>
        <taxon>Enterococcus</taxon>
    </lineage>
</organism>
<feature type="transmembrane region" description="Helical" evidence="2">
    <location>
        <begin position="6"/>
        <end position="24"/>
    </location>
</feature>
<proteinExistence type="predicted"/>